<evidence type="ECO:0000256" key="1">
    <source>
        <dbReference type="SAM" id="MobiDB-lite"/>
    </source>
</evidence>
<evidence type="ECO:0000313" key="2">
    <source>
        <dbReference type="EMBL" id="GAA0397854.1"/>
    </source>
</evidence>
<organism evidence="2 3">
    <name type="scientific">Streptomyces luteireticuli</name>
    <dbReference type="NCBI Taxonomy" id="173858"/>
    <lineage>
        <taxon>Bacteria</taxon>
        <taxon>Bacillati</taxon>
        <taxon>Actinomycetota</taxon>
        <taxon>Actinomycetes</taxon>
        <taxon>Kitasatosporales</taxon>
        <taxon>Streptomycetaceae</taxon>
        <taxon>Streptomyces</taxon>
    </lineage>
</organism>
<proteinExistence type="predicted"/>
<dbReference type="Proteomes" id="UP001500879">
    <property type="component" value="Unassembled WGS sequence"/>
</dbReference>
<sequence>MNFVYDGAEASGAEPHGPEPVGGRVPRGSRTGRAFEKDDVVRDTRKDRIGVVMDKVGPRYQLRPPAGGREWEAAAADMEPVPAAVRLGARVAEANAASRRRFGAVQ</sequence>
<reference evidence="3" key="1">
    <citation type="journal article" date="2019" name="Int. J. Syst. Evol. Microbiol.">
        <title>The Global Catalogue of Microorganisms (GCM) 10K type strain sequencing project: providing services to taxonomists for standard genome sequencing and annotation.</title>
        <authorList>
            <consortium name="The Broad Institute Genomics Platform"/>
            <consortium name="The Broad Institute Genome Sequencing Center for Infectious Disease"/>
            <person name="Wu L."/>
            <person name="Ma J."/>
        </authorList>
    </citation>
    <scope>NUCLEOTIDE SEQUENCE [LARGE SCALE GENOMIC DNA]</scope>
    <source>
        <strain evidence="3">JCM 4788</strain>
    </source>
</reference>
<comment type="caution">
    <text evidence="2">The sequence shown here is derived from an EMBL/GenBank/DDBJ whole genome shotgun (WGS) entry which is preliminary data.</text>
</comment>
<gene>
    <name evidence="2" type="ORF">GCM10010357_18690</name>
</gene>
<keyword evidence="3" id="KW-1185">Reference proteome</keyword>
<protein>
    <submittedName>
        <fullName evidence="2">Uncharacterized protein</fullName>
    </submittedName>
</protein>
<evidence type="ECO:0000313" key="3">
    <source>
        <dbReference type="Proteomes" id="UP001500879"/>
    </source>
</evidence>
<dbReference type="EMBL" id="BAAABX010000019">
    <property type="protein sequence ID" value="GAA0397854.1"/>
    <property type="molecule type" value="Genomic_DNA"/>
</dbReference>
<accession>A0ABP3IDM4</accession>
<feature type="compositionally biased region" description="Low complexity" evidence="1">
    <location>
        <begin position="19"/>
        <end position="32"/>
    </location>
</feature>
<feature type="region of interest" description="Disordered" evidence="1">
    <location>
        <begin position="1"/>
        <end position="41"/>
    </location>
</feature>
<name>A0ABP3IDM4_9ACTN</name>